<feature type="compositionally biased region" description="Low complexity" evidence="2">
    <location>
        <begin position="266"/>
        <end position="279"/>
    </location>
</feature>
<dbReference type="InterPro" id="IPR016098">
    <property type="entry name" value="CAP/MinC_C"/>
</dbReference>
<feature type="compositionally biased region" description="Low complexity" evidence="2">
    <location>
        <begin position="203"/>
        <end position="218"/>
    </location>
</feature>
<feature type="compositionally biased region" description="Pro residues" evidence="2">
    <location>
        <begin position="378"/>
        <end position="387"/>
    </location>
</feature>
<name>A0AAW0EQE6_9TRYP</name>
<keyword evidence="5" id="KW-1185">Reference proteome</keyword>
<feature type="region of interest" description="Disordered" evidence="2">
    <location>
        <begin position="424"/>
        <end position="481"/>
    </location>
</feature>
<feature type="compositionally biased region" description="Polar residues" evidence="2">
    <location>
        <begin position="678"/>
        <end position="694"/>
    </location>
</feature>
<feature type="region of interest" description="Disordered" evidence="2">
    <location>
        <begin position="266"/>
        <end position="304"/>
    </location>
</feature>
<sequence>MEFSESSSSASSASSSPAGRRSSGTGAVTVGGDLAKVTGSAHLNSTVRAFHTTTSSERRGTDNSGGGHLYGDNSSLRIQLTPGLSLAAGDSATPARAAVRRTVPRSSSPSSSSSDDDSSDDDGSVPVTQQAPPFFAKAHTSVAPVSAGTPHNIKAFRMVHSSSSSSSASSLRDRVLHSDARAEVAADAGARVRQRFAPERSESPTLSVPLTTPPSASLEPRAQRGATSSSVSSSGSSASELVLQRLSVPRAAPAVEAAAATVTTTSTTAAAATAHAPSPAHHHHHEDPPRAAVTAPSPSATASAALSVHPYAAEEPTTAASLSANTLTDTGRTCTTAGASVLTSSVSRGPVSAVGLAPATAATHTRASSMAALAPLTTPAPPPPPAPASQSLTTASATSSIPSSGIPLPHMPLMTAARGHADVSSLDDVSADEDELNTSEASRAAQAALDAAEEAAQQQQQQQQQQAAGDSSAALSPAAGQSLSITPSVTLVANETSTSLLPPPPPPPLLRSLERVDDATGAGVAHDDHAPGAASAEEHRGGGGGAMRGSLENSSDSIITSSSSGSDGAAAGAAAAVVHRTPISSERRRLLSPAEGGELGSAAAATAAAPQFAGVRRQPPPPPTPSTATKNSPSSWSAVRRGGGDGGEYEDEVKGEDSSNSNSSSSGRRVGEVDLRSRSSSPASELTVEQQLGPATTTHGTFATHATSVEVAQAVVNYSASLLPPTRSSSSSSSRSSTGSSSRRSDKGDDGPDGGGDDDGKARAVSPPRLSPTERVVTADAAVDDAASTTGSATATSAVLPCNGDSGACVTDVGATTSVVAAKATPPLHGFQPAPTPELHGETQTTAAVPTTFTCMGDTTTSSSSRASVVLMPPSPSQPRAAMVPSDTASSSAPSASDVSDDEEEREAERVVPPPPQAAAASSTTAAAAAVREAVALRRVGGGGGSSGSSSASSSSSSASAGPAFGNAVRVDRRTTGDSRVATTAPSTAAEGVRATSHAALARCSASSASSSSISIAPPTDVPRTQDGAGLSTRLLGLDDEEDGGDDGETVRCGEVVEAVEEGAVVALDGGGAEEHAGDPHAVQEAGRWDDVLRQMEMVDCTVVSRVYQQAVRRRRPRGCGIDGESSLHDESDGDVDSRDGESDVCFFKVLSLFPLAATDHRARWLQRATVQRRLMALAQEMRTTQLALDAAGLTAAGVVAGAGKSHSDAGGGADVYAQRRRRTTCSGVAEVYVDSHCRLIAQLESEPYSVPLRHVVSASSATGLAEKEVLALLRTVVCKLATMHNAGVVHGTLHAGNVLLSSYDGDAVLAQPCGLMSQSATLPSDLSVISVARACAMAPYLPRVWGARRLHVAAATSTRLGATQRPTTAELVSYHNLAALGWLRGEAERGDEGEGEGDGDGDDVYVATAADDLYAAGMIAFLLYVGLPPFHTVSLWAAVERLGVLSDDYETAIRAAATPAAARQSARRLVDEFCFGTRRRSSSSAVAAPEATSTTATATASLPDLLSCSYGVHQRHVVGRFRPAVEEALRAFIVDCVEASCVAAVTAAAAAARSRPPHRVPRAYADAQELLASHALFRCGADEAEEAEEADDQMRDAVHRVAYPAFCAWTRAREDCGSAPHLSRLHTNALFSARYTALYESVSSAAAADEEWSLAAQLNPHVAGTLRTWRVSSLSSCSRAVADTAALRYLPALVRPSAAAAPSWLAGAADDAGAASSTGAPCRDDAMLAARIFSPVVPATAAHSHHDAGVECVYHPQLHALALVDKQEIAFSLSRAFLLAQVLPLTDTLVLRGLTDCAVTLLAPFRYVVLDGLERCDIRLGPCEACVLRDVHDCPRIAVAARHLFGTNVVDTHLSWGGSDGGGRPRLERCSRVAVSLYGLAYEGLVEDYTRVGLALEHLASLPPTAASAAAEDGGDEAAVAAAVAAVTAAAAVGAGDTDAVGFRGAALTRRRVVELLATTATSASRMQVEVGLCLAPEAPYAHALLSSNTRYVHCGGDCRGGRSCSSSSGGGSDAAGRPGRGSLSPSPDVFHFFGEVAEKDVVVRDVHGDDGHGTRPVVFLLGALGDVSIERCSRCTIAVAGTSSNLMVSDCHDCQLIFMARESVVERCSGVECVALVTEFLLLRDCGAVRVRPLFLDCPDADAVLRRVVDGSVGGAEEELVLGAYEAGRFDELNAVLRGVGQGVELERCDDVVVDDIGYYYQHRDRSDDDDDGDVDGVSVVTVTYPAVQDGRPTAAGGAGDASPLMTAAAQALAEHLSVPCYLEPLQRYGGVTATESAGRPAVSFHDLLNCGILRLRGALCPLQPLVSSSTVEAADVWVERVQGGALYLEDAVHTLHVRHCVGPLDIVVCAATAVVMEGCVGVQLRVACVDFRASDCAHCHVALHVNHAPRYERCTSVVTSALNITARDYEGLLTAAGVDVAVNLYDAPQLPAQEWTPPAVPGDARDVCAALVAALQPVRHEESPGCRAGAAAPELVPLLMAVLHQPVSVAAPLPGLCVSACDAPFLEELETRVAAWTRQQQQQQQQQQHRSVAREDAVRVALHGVADVVGATAAAAAAHTATPDTVDSDAPPPLGATRRPFASAASTVSTASAPSRSAQRHAHDVAASCEDEDEAAVAAAATHVSHRYADPAVKEDAAEVACEARTPATTAAGSASLHYPPRTGSSPLRAPPGRRGSAAESAAVSAASAARLDATASTAGDGTSIDSSVAAPPLPPGPAFSLDPTNVGASATMDVFARARRDAASAAGAFADDERGRTPVTGRSGAATFVSPTGSSGGSSGVCDGADPLTLRETVNVQSFGEARLPWASSSPLQGSPQIDEVGVDSSADEAPLTATMAHVRTWTGATQAPRIDGDGNGDPHGRPAPVSARDSPPRASSYSAVEYAQRGMTWSSEDNVSGVAGGADGDNGNRRAGASPLLPTNFLHVSQDSSSPRVGLASSPADVSMPPREAVPQAVTHARLFLAGTDEATDVDAATRGLLREVQLARERYAANRRVWESSAPGSDGSGGGLEARVRAAVSKLAALRLVAGGTAE</sequence>
<feature type="compositionally biased region" description="Low complexity" evidence="2">
    <location>
        <begin position="290"/>
        <end position="304"/>
    </location>
</feature>
<dbReference type="Proteomes" id="UP001430356">
    <property type="component" value="Unassembled WGS sequence"/>
</dbReference>
<feature type="compositionally biased region" description="Basic and acidic residues" evidence="2">
    <location>
        <begin position="1126"/>
        <end position="1137"/>
    </location>
</feature>
<dbReference type="Pfam" id="PF07986">
    <property type="entry name" value="TBCC"/>
    <property type="match status" value="3"/>
</dbReference>
<feature type="region of interest" description="Disordered" evidence="2">
    <location>
        <begin position="2749"/>
        <end position="2784"/>
    </location>
</feature>
<feature type="region of interest" description="Disordered" evidence="2">
    <location>
        <begin position="158"/>
        <end position="237"/>
    </location>
</feature>
<feature type="region of interest" description="Disordered" evidence="2">
    <location>
        <begin position="2845"/>
        <end position="2883"/>
    </location>
</feature>
<feature type="region of interest" description="Disordered" evidence="2">
    <location>
        <begin position="2561"/>
        <end position="2613"/>
    </location>
</feature>
<feature type="region of interest" description="Disordered" evidence="2">
    <location>
        <begin position="1008"/>
        <end position="1030"/>
    </location>
</feature>
<dbReference type="Gene3D" id="2.160.20.70">
    <property type="match status" value="3"/>
</dbReference>
<dbReference type="InterPro" id="IPR011009">
    <property type="entry name" value="Kinase-like_dom_sf"/>
</dbReference>
<feature type="compositionally biased region" description="Low complexity" evidence="2">
    <location>
        <begin position="2585"/>
        <end position="2600"/>
    </location>
</feature>
<evidence type="ECO:0000256" key="1">
    <source>
        <dbReference type="ARBA" id="ARBA00008848"/>
    </source>
</evidence>
<organism evidence="4 5">
    <name type="scientific">Novymonas esmeraldas</name>
    <dbReference type="NCBI Taxonomy" id="1808958"/>
    <lineage>
        <taxon>Eukaryota</taxon>
        <taxon>Discoba</taxon>
        <taxon>Euglenozoa</taxon>
        <taxon>Kinetoplastea</taxon>
        <taxon>Metakinetoplastina</taxon>
        <taxon>Trypanosomatida</taxon>
        <taxon>Trypanosomatidae</taxon>
        <taxon>Novymonas</taxon>
    </lineage>
</organism>
<feature type="compositionally biased region" description="Low complexity" evidence="2">
    <location>
        <begin position="884"/>
        <end position="898"/>
    </location>
</feature>
<feature type="compositionally biased region" description="Basic and acidic residues" evidence="2">
    <location>
        <begin position="525"/>
        <end position="541"/>
    </location>
</feature>
<evidence type="ECO:0000313" key="4">
    <source>
        <dbReference type="EMBL" id="KAK7195667.1"/>
    </source>
</evidence>
<feature type="region of interest" description="Disordered" evidence="2">
    <location>
        <begin position="2652"/>
        <end position="2685"/>
    </location>
</feature>
<dbReference type="PANTHER" id="PTHR24216:SF65">
    <property type="entry name" value="PAXILLIN-LIKE PROTEIN 1"/>
    <property type="match status" value="1"/>
</dbReference>
<dbReference type="SUPFAM" id="SSF56112">
    <property type="entry name" value="Protein kinase-like (PK-like)"/>
    <property type="match status" value="1"/>
</dbReference>
<feature type="compositionally biased region" description="Basic and acidic residues" evidence="2">
    <location>
        <begin position="2855"/>
        <end position="2865"/>
    </location>
</feature>
<dbReference type="InterPro" id="IPR017901">
    <property type="entry name" value="C-CAP_CF_C-like"/>
</dbReference>
<feature type="compositionally biased region" description="Low complexity" evidence="2">
    <location>
        <begin position="725"/>
        <end position="742"/>
    </location>
</feature>
<feature type="region of interest" description="Disordered" evidence="2">
    <location>
        <begin position="2896"/>
        <end position="2920"/>
    </location>
</feature>
<reference evidence="4 5" key="1">
    <citation type="journal article" date="2021" name="MBio">
        <title>A New Model Trypanosomatid, Novymonas esmeraldas: Genomic Perception of Its 'Candidatus Pandoraea novymonadis' Endosymbiont.</title>
        <authorList>
            <person name="Zakharova A."/>
            <person name="Saura A."/>
            <person name="Butenko A."/>
            <person name="Podesvova L."/>
            <person name="Warmusova S."/>
            <person name="Kostygov A.Y."/>
            <person name="Nenarokova A."/>
            <person name="Lukes J."/>
            <person name="Opperdoes F.R."/>
            <person name="Yurchenko V."/>
        </authorList>
    </citation>
    <scope>NUCLEOTIDE SEQUENCE [LARGE SCALE GENOMIC DNA]</scope>
    <source>
        <strain evidence="4 5">E262AT.01</strain>
    </source>
</reference>
<feature type="compositionally biased region" description="Low complexity" evidence="2">
    <location>
        <begin position="1008"/>
        <end position="1017"/>
    </location>
</feature>
<dbReference type="Gene3D" id="1.10.510.10">
    <property type="entry name" value="Transferase(Phosphotransferase) domain 1"/>
    <property type="match status" value="1"/>
</dbReference>
<feature type="region of interest" description="Disordered" evidence="2">
    <location>
        <begin position="2698"/>
        <end position="2728"/>
    </location>
</feature>
<feature type="compositionally biased region" description="Low complexity" evidence="2">
    <location>
        <begin position="104"/>
        <end position="113"/>
    </location>
</feature>
<comment type="similarity">
    <text evidence="1">Belongs to the TBCC family.</text>
</comment>
<dbReference type="PROSITE" id="PS51329">
    <property type="entry name" value="C_CAP_COFACTOR_C"/>
    <property type="match status" value="3"/>
</dbReference>
<feature type="compositionally biased region" description="Low complexity" evidence="2">
    <location>
        <begin position="388"/>
        <end position="404"/>
    </location>
</feature>
<evidence type="ECO:0000259" key="3">
    <source>
        <dbReference type="PROSITE" id="PS51329"/>
    </source>
</evidence>
<feature type="compositionally biased region" description="Low complexity" evidence="2">
    <location>
        <begin position="1"/>
        <end position="24"/>
    </location>
</feature>
<feature type="compositionally biased region" description="Acidic residues" evidence="2">
    <location>
        <begin position="114"/>
        <end position="123"/>
    </location>
</feature>
<feature type="region of interest" description="Disordered" evidence="2">
    <location>
        <begin position="2004"/>
        <end position="2024"/>
    </location>
</feature>
<feature type="compositionally biased region" description="Low complexity" evidence="2">
    <location>
        <begin position="626"/>
        <end position="635"/>
    </location>
</feature>
<dbReference type="InterPro" id="IPR012945">
    <property type="entry name" value="Tubulin-bd_cofactor_C_dom"/>
</dbReference>
<comment type="caution">
    <text evidence="4">The sequence shown here is derived from an EMBL/GenBank/DDBJ whole genome shotgun (WGS) entry which is preliminary data.</text>
</comment>
<protein>
    <submittedName>
        <fullName evidence="4">Tubulin binding cofactor C</fullName>
    </submittedName>
</protein>
<dbReference type="PANTHER" id="PTHR24216">
    <property type="entry name" value="PAXILLIN-RELATED"/>
    <property type="match status" value="1"/>
</dbReference>
<feature type="domain" description="C-CAP/cofactor C-like" evidence="3">
    <location>
        <begin position="2267"/>
        <end position="2421"/>
    </location>
</feature>
<feature type="compositionally biased region" description="Low complexity" evidence="2">
    <location>
        <begin position="948"/>
        <end position="964"/>
    </location>
</feature>
<feature type="region of interest" description="Disordered" evidence="2">
    <location>
        <begin position="494"/>
        <end position="701"/>
    </location>
</feature>
<feature type="region of interest" description="Disordered" evidence="2">
    <location>
        <begin position="1"/>
        <end position="139"/>
    </location>
</feature>
<feature type="domain" description="C-CAP/cofactor C-like" evidence="3">
    <location>
        <begin position="2045"/>
        <end position="2178"/>
    </location>
</feature>
<dbReference type="EMBL" id="JAECZO010000059">
    <property type="protein sequence ID" value="KAK7195667.1"/>
    <property type="molecule type" value="Genomic_DNA"/>
</dbReference>
<feature type="compositionally biased region" description="Low complexity" evidence="2">
    <location>
        <begin position="228"/>
        <end position="237"/>
    </location>
</feature>
<accession>A0AAW0EQE6</accession>
<feature type="region of interest" description="Disordered" evidence="2">
    <location>
        <begin position="2932"/>
        <end position="2951"/>
    </location>
</feature>
<evidence type="ECO:0000256" key="2">
    <source>
        <dbReference type="SAM" id="MobiDB-lite"/>
    </source>
</evidence>
<feature type="compositionally biased region" description="Basic and acidic residues" evidence="2">
    <location>
        <begin position="171"/>
        <end position="184"/>
    </location>
</feature>
<feature type="region of interest" description="Disordered" evidence="2">
    <location>
        <begin position="1118"/>
        <end position="1137"/>
    </location>
</feature>
<feature type="region of interest" description="Disordered" evidence="2">
    <location>
        <begin position="374"/>
        <end position="412"/>
    </location>
</feature>
<feature type="compositionally biased region" description="Low complexity" evidence="2">
    <location>
        <begin position="548"/>
        <end position="576"/>
    </location>
</feature>
<feature type="compositionally biased region" description="Low complexity" evidence="2">
    <location>
        <begin position="161"/>
        <end position="170"/>
    </location>
</feature>
<feature type="domain" description="C-CAP/cofactor C-like" evidence="3">
    <location>
        <begin position="1757"/>
        <end position="1921"/>
    </location>
</feature>
<feature type="compositionally biased region" description="Low complexity" evidence="2">
    <location>
        <begin position="444"/>
        <end position="475"/>
    </location>
</feature>
<evidence type="ECO:0000313" key="5">
    <source>
        <dbReference type="Proteomes" id="UP001430356"/>
    </source>
</evidence>
<feature type="compositionally biased region" description="Low complexity" evidence="2">
    <location>
        <begin position="594"/>
        <end position="614"/>
    </location>
</feature>
<feature type="region of interest" description="Disordered" evidence="2">
    <location>
        <begin position="722"/>
        <end position="777"/>
    </location>
</feature>
<proteinExistence type="inferred from homology"/>
<gene>
    <name evidence="4" type="ORF">NESM_000496500</name>
</gene>
<feature type="compositionally biased region" description="Polar residues" evidence="2">
    <location>
        <begin position="41"/>
        <end position="55"/>
    </location>
</feature>
<feature type="region of interest" description="Disordered" evidence="2">
    <location>
        <begin position="858"/>
        <end position="926"/>
    </location>
</feature>
<feature type="region of interest" description="Disordered" evidence="2">
    <location>
        <begin position="940"/>
        <end position="994"/>
    </location>
</feature>